<feature type="domain" description="Homeobox" evidence="8">
    <location>
        <begin position="84"/>
        <end position="132"/>
    </location>
</feature>
<dbReference type="PRINTS" id="PR00024">
    <property type="entry name" value="HOMEOBOX"/>
</dbReference>
<dbReference type="PANTHER" id="PTHR45921:SF6">
    <property type="entry name" value="C15"/>
    <property type="match status" value="1"/>
</dbReference>
<dbReference type="InterPro" id="IPR017970">
    <property type="entry name" value="Homeobox_CS"/>
</dbReference>
<dbReference type="SUPFAM" id="SSF46689">
    <property type="entry name" value="Homeodomain-like"/>
    <property type="match status" value="1"/>
</dbReference>
<dbReference type="GO" id="GO:0000981">
    <property type="term" value="F:DNA-binding transcription factor activity, RNA polymerase II-specific"/>
    <property type="evidence" value="ECO:0007669"/>
    <property type="project" value="InterPro"/>
</dbReference>
<feature type="DNA-binding region" description="Homeobox" evidence="6">
    <location>
        <begin position="86"/>
        <end position="133"/>
    </location>
</feature>
<evidence type="ECO:0000256" key="4">
    <source>
        <dbReference type="ARBA" id="ARBA00023155"/>
    </source>
</evidence>
<keyword evidence="4 6" id="KW-0371">Homeobox</keyword>
<dbReference type="AlphaFoldDB" id="A0A368GGU7"/>
<keyword evidence="2" id="KW-0217">Developmental protein</keyword>
<keyword evidence="5 6" id="KW-0539">Nucleus</keyword>
<dbReference type="PROSITE" id="PS50071">
    <property type="entry name" value="HOMEOBOX_2"/>
    <property type="match status" value="1"/>
</dbReference>
<dbReference type="InterPro" id="IPR001356">
    <property type="entry name" value="HD"/>
</dbReference>
<dbReference type="Proteomes" id="UP000252519">
    <property type="component" value="Unassembled WGS sequence"/>
</dbReference>
<evidence type="ECO:0000313" key="10">
    <source>
        <dbReference type="Proteomes" id="UP000252519"/>
    </source>
</evidence>
<dbReference type="InterPro" id="IPR042247">
    <property type="entry name" value="TLX1/2/3"/>
</dbReference>
<protein>
    <submittedName>
        <fullName evidence="9">Homeobox domain protein</fullName>
    </submittedName>
</protein>
<evidence type="ECO:0000259" key="8">
    <source>
        <dbReference type="PROSITE" id="PS50071"/>
    </source>
</evidence>
<reference evidence="9 10" key="1">
    <citation type="submission" date="2014-10" db="EMBL/GenBank/DDBJ databases">
        <title>Draft genome of the hookworm Ancylostoma caninum.</title>
        <authorList>
            <person name="Mitreva M."/>
        </authorList>
    </citation>
    <scope>NUCLEOTIDE SEQUENCE [LARGE SCALE GENOMIC DNA]</scope>
    <source>
        <strain evidence="9 10">Baltimore</strain>
    </source>
</reference>
<dbReference type="InterPro" id="IPR009057">
    <property type="entry name" value="Homeodomain-like_sf"/>
</dbReference>
<dbReference type="GO" id="GO:0005634">
    <property type="term" value="C:nucleus"/>
    <property type="evidence" value="ECO:0007669"/>
    <property type="project" value="UniProtKB-SubCell"/>
</dbReference>
<proteinExistence type="predicted"/>
<dbReference type="GO" id="GO:0048513">
    <property type="term" value="P:animal organ development"/>
    <property type="evidence" value="ECO:0007669"/>
    <property type="project" value="TreeGrafter"/>
</dbReference>
<evidence type="ECO:0000313" key="9">
    <source>
        <dbReference type="EMBL" id="RCN42888.1"/>
    </source>
</evidence>
<evidence type="ECO:0000256" key="5">
    <source>
        <dbReference type="ARBA" id="ARBA00023242"/>
    </source>
</evidence>
<dbReference type="Pfam" id="PF00046">
    <property type="entry name" value="Homeodomain"/>
    <property type="match status" value="1"/>
</dbReference>
<comment type="subcellular location">
    <subcellularLocation>
        <location evidence="1 6 7">Nucleus</location>
    </subcellularLocation>
</comment>
<evidence type="ECO:0000256" key="7">
    <source>
        <dbReference type="RuleBase" id="RU000682"/>
    </source>
</evidence>
<organism evidence="9 10">
    <name type="scientific">Ancylostoma caninum</name>
    <name type="common">Dog hookworm</name>
    <dbReference type="NCBI Taxonomy" id="29170"/>
    <lineage>
        <taxon>Eukaryota</taxon>
        <taxon>Metazoa</taxon>
        <taxon>Ecdysozoa</taxon>
        <taxon>Nematoda</taxon>
        <taxon>Chromadorea</taxon>
        <taxon>Rhabditida</taxon>
        <taxon>Rhabditina</taxon>
        <taxon>Rhabditomorpha</taxon>
        <taxon>Strongyloidea</taxon>
        <taxon>Ancylostomatidae</taxon>
        <taxon>Ancylostomatinae</taxon>
        <taxon>Ancylostoma</taxon>
    </lineage>
</organism>
<evidence type="ECO:0000256" key="6">
    <source>
        <dbReference type="PROSITE-ProRule" id="PRU00108"/>
    </source>
</evidence>
<gene>
    <name evidence="9" type="ORF">ANCCAN_11111</name>
</gene>
<keyword evidence="3 6" id="KW-0238">DNA-binding</keyword>
<dbReference type="Gene3D" id="1.10.10.60">
    <property type="entry name" value="Homeodomain-like"/>
    <property type="match status" value="1"/>
</dbReference>
<evidence type="ECO:0000256" key="1">
    <source>
        <dbReference type="ARBA" id="ARBA00004123"/>
    </source>
</evidence>
<evidence type="ECO:0000256" key="3">
    <source>
        <dbReference type="ARBA" id="ARBA00023125"/>
    </source>
</evidence>
<dbReference type="EMBL" id="JOJR01000175">
    <property type="protein sequence ID" value="RCN42888.1"/>
    <property type="molecule type" value="Genomic_DNA"/>
</dbReference>
<dbReference type="GO" id="GO:0000978">
    <property type="term" value="F:RNA polymerase II cis-regulatory region sequence-specific DNA binding"/>
    <property type="evidence" value="ECO:0007669"/>
    <property type="project" value="TreeGrafter"/>
</dbReference>
<comment type="caution">
    <text evidence="9">The sequence shown here is derived from an EMBL/GenBank/DDBJ whole genome shotgun (WGS) entry which is preliminary data.</text>
</comment>
<sequence>MENPVFSINHLLYGYAQTNSEAHCMPQHEVEEEVTKNNKEKKIRTSFTKKQCKTQKIYYFFMVKSVSIRENLMPLKIARESRQNKIAILEERFATQKYLTSTERSSLAEELKMSDAQVKTWFQNRRTKWRLVPQPISCSISKQLLFQAS</sequence>
<dbReference type="PROSITE" id="PS00027">
    <property type="entry name" value="HOMEOBOX_1"/>
    <property type="match status" value="1"/>
</dbReference>
<keyword evidence="10" id="KW-1185">Reference proteome</keyword>
<dbReference type="InterPro" id="IPR020479">
    <property type="entry name" value="HD_metazoa"/>
</dbReference>
<evidence type="ECO:0000256" key="2">
    <source>
        <dbReference type="ARBA" id="ARBA00022473"/>
    </source>
</evidence>
<dbReference type="CDD" id="cd00086">
    <property type="entry name" value="homeodomain"/>
    <property type="match status" value="1"/>
</dbReference>
<dbReference type="SMART" id="SM00389">
    <property type="entry name" value="HOX"/>
    <property type="match status" value="1"/>
</dbReference>
<accession>A0A368GGU7</accession>
<name>A0A368GGU7_ANCCA</name>
<dbReference type="OrthoDB" id="6159439at2759"/>
<dbReference type="PANTHER" id="PTHR45921">
    <property type="entry name" value="IP01054P"/>
    <property type="match status" value="1"/>
</dbReference>
<dbReference type="STRING" id="29170.A0A368GGU7"/>